<dbReference type="EMBL" id="FPBH01000005">
    <property type="protein sequence ID" value="SFT89180.1"/>
    <property type="molecule type" value="Genomic_DNA"/>
</dbReference>
<accession>A0A1I7BPP4</accession>
<reference evidence="2 5" key="2">
    <citation type="submission" date="2021-02" db="EMBL/GenBank/DDBJ databases">
        <authorList>
            <person name="Vanwijnsberghe S."/>
        </authorList>
    </citation>
    <scope>NUCLEOTIDE SEQUENCE [LARGE SCALE GENOMIC DNA]</scope>
    <source>
        <strain evidence="2 5">R-69658</strain>
    </source>
</reference>
<feature type="region of interest" description="Disordered" evidence="1">
    <location>
        <begin position="38"/>
        <end position="60"/>
    </location>
</feature>
<proteinExistence type="predicted"/>
<gene>
    <name evidence="2" type="ORF">R69658_08183</name>
    <name evidence="3" type="ORF">SAMN05192563_100512</name>
</gene>
<dbReference type="EMBL" id="CAJNAU010000283">
    <property type="protein sequence ID" value="CAE6871564.1"/>
    <property type="molecule type" value="Genomic_DNA"/>
</dbReference>
<dbReference type="Proteomes" id="UP000674425">
    <property type="component" value="Unassembled WGS sequence"/>
</dbReference>
<protein>
    <submittedName>
        <fullName evidence="3">Uncharacterized protein</fullName>
    </submittedName>
</protein>
<organism evidence="3 4">
    <name type="scientific">Paraburkholderia aspalathi</name>
    <dbReference type="NCBI Taxonomy" id="1324617"/>
    <lineage>
        <taxon>Bacteria</taxon>
        <taxon>Pseudomonadati</taxon>
        <taxon>Pseudomonadota</taxon>
        <taxon>Betaproteobacteria</taxon>
        <taxon>Burkholderiales</taxon>
        <taxon>Burkholderiaceae</taxon>
        <taxon>Paraburkholderia</taxon>
    </lineage>
</organism>
<name>A0A1I7BPP4_9BURK</name>
<evidence type="ECO:0000313" key="5">
    <source>
        <dbReference type="Proteomes" id="UP000674425"/>
    </source>
</evidence>
<sequence>MVTKTVRRTFSGLTSAFSPGPKGKQGVAYTVKSAQQRADEAWRRTTHGVHSPQLSKVPKA</sequence>
<evidence type="ECO:0000313" key="2">
    <source>
        <dbReference type="EMBL" id="CAE6871564.1"/>
    </source>
</evidence>
<evidence type="ECO:0000313" key="3">
    <source>
        <dbReference type="EMBL" id="SFT89180.1"/>
    </source>
</evidence>
<evidence type="ECO:0000256" key="1">
    <source>
        <dbReference type="SAM" id="MobiDB-lite"/>
    </source>
</evidence>
<dbReference type="Proteomes" id="UP000198844">
    <property type="component" value="Unassembled WGS sequence"/>
</dbReference>
<evidence type="ECO:0000313" key="4">
    <source>
        <dbReference type="Proteomes" id="UP000198844"/>
    </source>
</evidence>
<reference evidence="3 4" key="1">
    <citation type="submission" date="2016-10" db="EMBL/GenBank/DDBJ databases">
        <authorList>
            <person name="de Groot N.N."/>
        </authorList>
    </citation>
    <scope>NUCLEOTIDE SEQUENCE [LARGE SCALE GENOMIC DNA]</scope>
    <source>
        <strain evidence="3 4">LMG 27731</strain>
    </source>
</reference>
<dbReference type="AlphaFoldDB" id="A0A1I7BPP4"/>
<feature type="region of interest" description="Disordered" evidence="1">
    <location>
        <begin position="1"/>
        <end position="26"/>
    </location>
</feature>
<keyword evidence="5" id="KW-1185">Reference proteome</keyword>